<protein>
    <submittedName>
        <fullName evidence="13">Uncharacterized protein</fullName>
    </submittedName>
</protein>
<gene>
    <name evidence="13" type="ORF">PVK06_022386</name>
</gene>
<dbReference type="Gene3D" id="2.170.270.10">
    <property type="entry name" value="SET domain"/>
    <property type="match status" value="1"/>
</dbReference>
<accession>A0ABR0P893</accession>
<sequence length="2284" mass="251281">MDNPWRIKFDSTLQSSMLSMASSASQEPRDQMEMNYGQYFRQHTTQDLSSTLHERVQDPMRPNNSNLFSHKSSQSELANSFLALLSGPPSLLQCDFQELSSRKVFNASRYGNINDFASETPVAYGTLLSENWSKQNTENGGNCSAVPSRLELSSSSSGVSVLPCNFHASNVNIQTSDLAEVVNHHMVPSTEKVMDFATLKGDCYGTGSAKAGNPHSKNIRMSMKIPEELNSSITDQSSTILSGCPRVFCLGTGGYLLLSNTGLLSIVCSCHFFHTSVSKFCEHAGLCDMNPGDAVHMESGGTIARWRKLYFEKFGIRVPEDQSGWDWPEGLLPTTGLVKSSSTVPKISITSHVANPIGSSQALSSLLDVADGRRMECAFSKSSTMSTFGGRDSANGCQSVSTWIDSILKTRNPSLAYSSLQNLRTLGRNYDATAAKITGDIVISDRDAASSNVELKLGQPYQPSQPIGNSALPVVAPKHFKTVVGPPKSYHSEKMVDRAMFCGKEEARQYCLQEADSSNTMARSQQSLLNFCKHAFAASSFVDATKPESRLDATKNIVVPARSPLPLEGSACSKGTNNTVSEFSMPKIFHCGSSTTKCDPLNAPLKIGNSLGRQLNMPELGFCRLTEKGKDACLGCLPAGFSDAIDPALRIRKQVESSRIAIGMMPGFSSVHDMNSCQSSNISSGRLDERSCLNLPGNSSFVGNNAHTDQAFLTMSSSYLGSRHISQPSAATTGFVLATSTFVPGSTSTTSKQEGPFLLDDSMRLLALSQISELSKRHAISSVGMSHELGRLDRTSNPNIQHSLLESSKSREGRCGSILPSRQDVFEVASSSFPSASEKSIPMTGLSSCCDFSQLTQGHPLHSRIDMPCQFSNDRFCDQSTLRFIRGESITQSSGHAKCCQRVPCTYSRGDCICSVHAKCLEGYTKCRFEGSCVVSKEQVGVCCEAHNPAASEFVKEHINLNDRTNLLDQGGKVNGQLPMRIACHASQWRDVPSKQKEACKMTQINSSAEFLDASGCAGDQFGAAAGVHGIGSAINEADSLKWQGMSNISSGCSGAAVTQASTEVNNVDSSTIDAGDNEYRNDLVVDEGSGIDKCSSNDELESERSAEFIGVSCRNKIRNNRSSKIPNGQSSLSLLDELKLLDSLTWKKGENQSYMSLSGIERINHGKKIRKGLKGGKRKRATKFRMLDMSFAPRLSLQHCPEGNGSHHMSSRSSKDWQTLIPSVLESYEPTHLIQPGELASAKIVCRKRDLSDVYNDQDGENYQVKLKGDDRFDNIHDVSGRKRLKQNLAYNSFEKLGSPKPFRTVEKTSNSDSVYCTNAFSCSETVCDKKVRPIVCGEYGEICSCKSAAAEFKTPKIVPLSRVIKSLDQRNLRKSCKPKITSMSNNERTASTTGYLSSDLKKEEENGAHHVSFFDEVSVCLVEEGKKTCLGESKQFHNKSFILEKGNADGSEKSCVPDAITCNWSNARCKESRKRSLSELTGKGKESRSNSYPLVEISKCMPRMKARKVLNKADDVECRGHRSCDINPVKAIDELRCSSSADSDAFCCVCGSSNKDEFNCLLECSQCSIRVHQACYGVSKVPKGQWYCRPCRANSKDIVCVLCGYGGGAMTRALQSHTFVKGLLKAWNIESECRPKDTVSSAETMVDDQSLVVGKELCNLQCKDLGLSRTAVWKMDMQNSLNNIQNSPCSVSKLNMYNSVIAGVLDPSVKQWVHMVCGLWTPGTRCPNVNTMSAFDVSGVSRGRENVVCTICNRTGGSCIQCRVVDCSVRFHPWCAHQKGLLQSEVEGLDNESVGFYGRCMLHALHPICESDSDPTNGKLSFPRKGESTCARTEGFNGRKQDGFWHNPYGQSRRKNGCFVPQEQLNAWIHINGQKPYMQRLPKLSKSDIENDCRKEYARYKQAKGWKHLVVYKSGIHALGLYTSRFISRGEMVVEYVGEIVGQHVADKRELEYMSGRKVQYKSACYFFRIDKEHIIDATRKGGIARFVNHSCLPNCVAKVISVKNEKKVVFFAERDIYPGEEITYDYHFNHEDEDIKDDEQSFKNRLNEPFPFAGQNLSFCPVNEQAASHGYLPPLFLQESQAVANNRLNRAIQRKVLLAYIKCKNSAAFSANDAPAYFANYLHSTVCCRYACRCTKFFSLASHYDGCHDARCDICNTVRYNTVVDTFHPDFEHVKGGLLRVTGSGDYGQPRYGSSEAMQLLPKRLKLGNPTAPSFPYHGMFYTMAPLNVQPSYAELPPLVQLSESPVSYNSEVGVELLPKLLDGSTVANRMGMMYEYGGEH</sequence>
<dbReference type="SUPFAM" id="SSF57903">
    <property type="entry name" value="FYVE/PHD zinc finger"/>
    <property type="match status" value="1"/>
</dbReference>
<keyword evidence="2" id="KW-0479">Metal-binding</keyword>
<name>A0ABR0P893_GOSAR</name>
<evidence type="ECO:0000313" key="14">
    <source>
        <dbReference type="Proteomes" id="UP001358586"/>
    </source>
</evidence>
<dbReference type="Pfam" id="PF16135">
    <property type="entry name" value="TDBD"/>
    <property type="match status" value="1"/>
</dbReference>
<dbReference type="InterPro" id="IPR011011">
    <property type="entry name" value="Znf_FYVE_PHD"/>
</dbReference>
<keyword evidence="8" id="KW-0539">Nucleus</keyword>
<evidence type="ECO:0000259" key="11">
    <source>
        <dbReference type="PROSITE" id="PS50280"/>
    </source>
</evidence>
<evidence type="ECO:0000256" key="4">
    <source>
        <dbReference type="ARBA" id="ARBA00022833"/>
    </source>
</evidence>
<dbReference type="InterPro" id="IPR032308">
    <property type="entry name" value="TDBD"/>
</dbReference>
<dbReference type="PANTHER" id="PTHR45838">
    <property type="entry name" value="HISTONE-LYSINE-N-METHYLTRANSFERASE 2 KMT2 FAMILY MEMBER"/>
    <property type="match status" value="1"/>
</dbReference>
<keyword evidence="6" id="KW-0805">Transcription regulation</keyword>
<dbReference type="CDD" id="cd15571">
    <property type="entry name" value="ePHD"/>
    <property type="match status" value="1"/>
</dbReference>
<dbReference type="Pfam" id="PF13831">
    <property type="entry name" value="PHD_2"/>
    <property type="match status" value="1"/>
</dbReference>
<dbReference type="Pfam" id="PF00856">
    <property type="entry name" value="SET"/>
    <property type="match status" value="1"/>
</dbReference>
<feature type="domain" description="PHD-type" evidence="10">
    <location>
        <begin position="1546"/>
        <end position="1596"/>
    </location>
</feature>
<evidence type="ECO:0000256" key="7">
    <source>
        <dbReference type="ARBA" id="ARBA00023163"/>
    </source>
</evidence>
<organism evidence="13 14">
    <name type="scientific">Gossypium arboreum</name>
    <name type="common">Tree cotton</name>
    <name type="synonym">Gossypium nanking</name>
    <dbReference type="NCBI Taxonomy" id="29729"/>
    <lineage>
        <taxon>Eukaryota</taxon>
        <taxon>Viridiplantae</taxon>
        <taxon>Streptophyta</taxon>
        <taxon>Embryophyta</taxon>
        <taxon>Tracheophyta</taxon>
        <taxon>Spermatophyta</taxon>
        <taxon>Magnoliopsida</taxon>
        <taxon>eudicotyledons</taxon>
        <taxon>Gunneridae</taxon>
        <taxon>Pentapetalae</taxon>
        <taxon>rosids</taxon>
        <taxon>malvids</taxon>
        <taxon>Malvales</taxon>
        <taxon>Malvaceae</taxon>
        <taxon>Malvoideae</taxon>
        <taxon>Gossypium</taxon>
    </lineage>
</organism>
<keyword evidence="4" id="KW-0862">Zinc</keyword>
<dbReference type="InterPro" id="IPR019787">
    <property type="entry name" value="Znf_PHD-finger"/>
</dbReference>
<dbReference type="InterPro" id="IPR001965">
    <property type="entry name" value="Znf_PHD"/>
</dbReference>
<keyword evidence="7" id="KW-0804">Transcription</keyword>
<dbReference type="InterPro" id="IPR001214">
    <property type="entry name" value="SET_dom"/>
</dbReference>
<evidence type="ECO:0000256" key="9">
    <source>
        <dbReference type="PROSITE-ProRule" id="PRU00146"/>
    </source>
</evidence>
<dbReference type="SUPFAM" id="SSF82199">
    <property type="entry name" value="SET domain"/>
    <property type="match status" value="1"/>
</dbReference>
<dbReference type="EMBL" id="JARKNE010000007">
    <property type="protein sequence ID" value="KAK5817462.1"/>
    <property type="molecule type" value="Genomic_DNA"/>
</dbReference>
<keyword evidence="5" id="KW-0156">Chromatin regulator</keyword>
<feature type="domain" description="PHD-type" evidence="12">
    <location>
        <begin position="1688"/>
        <end position="1806"/>
    </location>
</feature>
<evidence type="ECO:0000259" key="10">
    <source>
        <dbReference type="PROSITE" id="PS50016"/>
    </source>
</evidence>
<evidence type="ECO:0000259" key="12">
    <source>
        <dbReference type="PROSITE" id="PS51805"/>
    </source>
</evidence>
<reference evidence="13 14" key="1">
    <citation type="submission" date="2023-03" db="EMBL/GenBank/DDBJ databases">
        <title>WGS of Gossypium arboreum.</title>
        <authorList>
            <person name="Yu D."/>
        </authorList>
    </citation>
    <scope>NUCLEOTIDE SEQUENCE [LARGE SCALE GENOMIC DNA]</scope>
    <source>
        <tissue evidence="13">Leaf</tissue>
    </source>
</reference>
<proteinExistence type="predicted"/>
<dbReference type="PANTHER" id="PTHR45838:SF4">
    <property type="entry name" value="HISTONE-LYSINE N-METHYLTRANSFERASE TRITHORAX"/>
    <property type="match status" value="1"/>
</dbReference>
<keyword evidence="14" id="KW-1185">Reference proteome</keyword>
<evidence type="ECO:0000256" key="5">
    <source>
        <dbReference type="ARBA" id="ARBA00022853"/>
    </source>
</evidence>
<dbReference type="Proteomes" id="UP001358586">
    <property type="component" value="Chromosome 7"/>
</dbReference>
<dbReference type="PROSITE" id="PS51805">
    <property type="entry name" value="EPHD"/>
    <property type="match status" value="1"/>
</dbReference>
<dbReference type="PROSITE" id="PS50016">
    <property type="entry name" value="ZF_PHD_2"/>
    <property type="match status" value="1"/>
</dbReference>
<dbReference type="CDD" id="cd10518">
    <property type="entry name" value="SET_SETD1-like"/>
    <property type="match status" value="1"/>
</dbReference>
<dbReference type="SMART" id="SM00317">
    <property type="entry name" value="SET"/>
    <property type="match status" value="1"/>
</dbReference>
<feature type="domain" description="SET" evidence="11">
    <location>
        <begin position="1909"/>
        <end position="2030"/>
    </location>
</feature>
<comment type="caution">
    <text evidence="13">The sequence shown here is derived from an EMBL/GenBank/DDBJ whole genome shotgun (WGS) entry which is preliminary data.</text>
</comment>
<dbReference type="PROSITE" id="PS50280">
    <property type="entry name" value="SET"/>
    <property type="match status" value="1"/>
</dbReference>
<dbReference type="InterPro" id="IPR046341">
    <property type="entry name" value="SET_dom_sf"/>
</dbReference>
<dbReference type="InterPro" id="IPR034732">
    <property type="entry name" value="EPHD"/>
</dbReference>
<evidence type="ECO:0000256" key="2">
    <source>
        <dbReference type="ARBA" id="ARBA00022723"/>
    </source>
</evidence>
<evidence type="ECO:0000256" key="1">
    <source>
        <dbReference type="ARBA" id="ARBA00004123"/>
    </source>
</evidence>
<evidence type="ECO:0000256" key="6">
    <source>
        <dbReference type="ARBA" id="ARBA00023015"/>
    </source>
</evidence>
<dbReference type="Pfam" id="PF13832">
    <property type="entry name" value="zf-HC5HC2H_2"/>
    <property type="match status" value="1"/>
</dbReference>
<evidence type="ECO:0000256" key="8">
    <source>
        <dbReference type="ARBA" id="ARBA00023242"/>
    </source>
</evidence>
<dbReference type="SMART" id="SM00249">
    <property type="entry name" value="PHD"/>
    <property type="match status" value="2"/>
</dbReference>
<evidence type="ECO:0000256" key="3">
    <source>
        <dbReference type="ARBA" id="ARBA00022771"/>
    </source>
</evidence>
<dbReference type="InterPro" id="IPR013083">
    <property type="entry name" value="Znf_RING/FYVE/PHD"/>
</dbReference>
<comment type="subcellular location">
    <subcellularLocation>
        <location evidence="1">Nucleus</location>
    </subcellularLocation>
</comment>
<keyword evidence="3 9" id="KW-0863">Zinc-finger</keyword>
<dbReference type="Gene3D" id="3.30.40.10">
    <property type="entry name" value="Zinc/RING finger domain, C3HC4 (zinc finger)"/>
    <property type="match status" value="2"/>
</dbReference>
<evidence type="ECO:0000313" key="13">
    <source>
        <dbReference type="EMBL" id="KAK5817462.1"/>
    </source>
</evidence>